<feature type="region of interest" description="Disordered" evidence="1">
    <location>
        <begin position="288"/>
        <end position="307"/>
    </location>
</feature>
<feature type="compositionally biased region" description="Basic and acidic residues" evidence="1">
    <location>
        <begin position="333"/>
        <end position="347"/>
    </location>
</feature>
<sequence length="347" mass="38128">MTVRHLSTAVEARIDRAARRLLDAGHQPHRPVRLAVTEFLVFGAKQAWACTFGALLLATMVVVHATVPLTARNDVLTVSAAAIQVGMLVFGLETVRELRVVLVFHLVGTVMEVFKTHVGSWQYGSDGWLVVAGVPLFSGFMYGAVGSYMVRVVRLFDLHFDRWPRQWLLVVVAAGIYANFFGHHFVWDARYVLLALVVALFARTTMHVRVHRATVRMPVLVAMVLVALFIWAAEDVATWAGAWTYPDQTDGWRPVAPTKVVAWLLLMVISVALVAWLYPQVRTASVGSGREARPTTARRRSSGGRLVHDDLGARTQTALIGSLVSGPDGPASARRESSAFRDEAPLG</sequence>
<feature type="transmembrane region" description="Helical" evidence="2">
    <location>
        <begin position="260"/>
        <end position="278"/>
    </location>
</feature>
<proteinExistence type="predicted"/>
<keyword evidence="2" id="KW-1133">Transmembrane helix</keyword>
<feature type="transmembrane region" description="Helical" evidence="2">
    <location>
        <begin position="47"/>
        <end position="69"/>
    </location>
</feature>
<dbReference type="InterPro" id="IPR008535">
    <property type="entry name" value="DUF817"/>
</dbReference>
<protein>
    <submittedName>
        <fullName evidence="3">DUF817 domain-containing protein</fullName>
    </submittedName>
</protein>
<dbReference type="EMBL" id="JAUCMM010000010">
    <property type="protein sequence ID" value="MDM7889445.1"/>
    <property type="molecule type" value="Genomic_DNA"/>
</dbReference>
<evidence type="ECO:0000256" key="1">
    <source>
        <dbReference type="SAM" id="MobiDB-lite"/>
    </source>
</evidence>
<keyword evidence="2" id="KW-0812">Transmembrane</keyword>
<accession>A0ABT7TIM4</accession>
<keyword evidence="2" id="KW-0472">Membrane</keyword>
<dbReference type="RefSeq" id="WP_289471044.1">
    <property type="nucleotide sequence ID" value="NZ_JAUCMM010000010.1"/>
</dbReference>
<comment type="caution">
    <text evidence="3">The sequence shown here is derived from an EMBL/GenBank/DDBJ whole genome shotgun (WGS) entry which is preliminary data.</text>
</comment>
<feature type="transmembrane region" description="Helical" evidence="2">
    <location>
        <begin position="191"/>
        <end position="208"/>
    </location>
</feature>
<reference evidence="3 4" key="1">
    <citation type="submission" date="2023-06" db="EMBL/GenBank/DDBJ databases">
        <authorList>
            <person name="Feng G."/>
            <person name="Li J."/>
            <person name="Zhu H."/>
        </authorList>
    </citation>
    <scope>NUCLEOTIDE SEQUENCE [LARGE SCALE GENOMIC DNA]</scope>
    <source>
        <strain evidence="3 4">RHCJP20</strain>
    </source>
</reference>
<evidence type="ECO:0000313" key="3">
    <source>
        <dbReference type="EMBL" id="MDM7889445.1"/>
    </source>
</evidence>
<feature type="transmembrane region" description="Helical" evidence="2">
    <location>
        <begin position="127"/>
        <end position="145"/>
    </location>
</feature>
<feature type="region of interest" description="Disordered" evidence="1">
    <location>
        <begin position="321"/>
        <end position="347"/>
    </location>
</feature>
<feature type="transmembrane region" description="Helical" evidence="2">
    <location>
        <begin position="220"/>
        <end position="240"/>
    </location>
</feature>
<evidence type="ECO:0000313" key="4">
    <source>
        <dbReference type="Proteomes" id="UP001235720"/>
    </source>
</evidence>
<feature type="transmembrane region" description="Helical" evidence="2">
    <location>
        <begin position="166"/>
        <end position="185"/>
    </location>
</feature>
<dbReference type="Pfam" id="PF05675">
    <property type="entry name" value="DUF817"/>
    <property type="match status" value="1"/>
</dbReference>
<evidence type="ECO:0000256" key="2">
    <source>
        <dbReference type="SAM" id="Phobius"/>
    </source>
</evidence>
<gene>
    <name evidence="3" type="ORF">QUG98_13380</name>
</gene>
<name>A0ABT7TIM4_9MICO</name>
<dbReference type="Proteomes" id="UP001235720">
    <property type="component" value="Unassembled WGS sequence"/>
</dbReference>
<keyword evidence="4" id="KW-1185">Reference proteome</keyword>
<organism evidence="3 4">
    <name type="scientific">Curtobacterium subtropicum</name>
    <dbReference type="NCBI Taxonomy" id="3055138"/>
    <lineage>
        <taxon>Bacteria</taxon>
        <taxon>Bacillati</taxon>
        <taxon>Actinomycetota</taxon>
        <taxon>Actinomycetes</taxon>
        <taxon>Micrococcales</taxon>
        <taxon>Microbacteriaceae</taxon>
        <taxon>Curtobacterium</taxon>
    </lineage>
</organism>